<feature type="coiled-coil region" evidence="3">
    <location>
        <begin position="1181"/>
        <end position="1208"/>
    </location>
</feature>
<evidence type="ECO:0000256" key="1">
    <source>
        <dbReference type="ARBA" id="ARBA00004123"/>
    </source>
</evidence>
<feature type="region of interest" description="Disordered" evidence="4">
    <location>
        <begin position="442"/>
        <end position="461"/>
    </location>
</feature>
<evidence type="ECO:0000256" key="2">
    <source>
        <dbReference type="ARBA" id="ARBA00023242"/>
    </source>
</evidence>
<feature type="region of interest" description="Disordered" evidence="4">
    <location>
        <begin position="1266"/>
        <end position="1375"/>
    </location>
</feature>
<reference evidence="7" key="1">
    <citation type="submission" date="2015-05" db="EMBL/GenBank/DDBJ databases">
        <authorList>
            <person name="Wang D.B."/>
            <person name="Wang M."/>
        </authorList>
    </citation>
    <scope>NUCLEOTIDE SEQUENCE</scope>
    <source>
        <strain evidence="7">36-1</strain>
    </source>
</reference>
<evidence type="ECO:0000256" key="4">
    <source>
        <dbReference type="SAM" id="MobiDB-lite"/>
    </source>
</evidence>
<feature type="compositionally biased region" description="Polar residues" evidence="4">
    <location>
        <begin position="1285"/>
        <end position="1331"/>
    </location>
</feature>
<feature type="compositionally biased region" description="Basic and acidic residues" evidence="4">
    <location>
        <begin position="488"/>
        <end position="501"/>
    </location>
</feature>
<keyword evidence="3" id="KW-0175">Coiled coil</keyword>
<evidence type="ECO:0000256" key="3">
    <source>
        <dbReference type="SAM" id="Coils"/>
    </source>
</evidence>
<feature type="compositionally biased region" description="Low complexity" evidence="4">
    <location>
        <begin position="1015"/>
        <end position="1034"/>
    </location>
</feature>
<evidence type="ECO:0000313" key="6">
    <source>
        <dbReference type="EMBL" id="KAK4092678.1"/>
    </source>
</evidence>
<comment type="caution">
    <text evidence="7">The sequence shown here is derived from an EMBL/GenBank/DDBJ whole genome shotgun (WGS) entry which is preliminary data.</text>
</comment>
<dbReference type="SMART" id="SM00338">
    <property type="entry name" value="BRLZ"/>
    <property type="match status" value="1"/>
</dbReference>
<dbReference type="SUPFAM" id="SSF57959">
    <property type="entry name" value="Leucine zipper domain"/>
    <property type="match status" value="1"/>
</dbReference>
<reference evidence="6" key="3">
    <citation type="submission" date="2023-11" db="EMBL/GenBank/DDBJ databases">
        <authorList>
            <person name="Beijen E."/>
            <person name="Ohm R.A."/>
        </authorList>
    </citation>
    <scope>NUCLEOTIDE SEQUENCE</scope>
    <source>
        <strain evidence="6">CBS 150709</strain>
    </source>
</reference>
<dbReference type="Proteomes" id="UP000245956">
    <property type="component" value="Unassembled WGS sequence"/>
</dbReference>
<dbReference type="PANTHER" id="PTHR40621">
    <property type="entry name" value="TRANSCRIPTION FACTOR KAPC-RELATED"/>
    <property type="match status" value="1"/>
</dbReference>
<feature type="compositionally biased region" description="Low complexity" evidence="4">
    <location>
        <begin position="1130"/>
        <end position="1139"/>
    </location>
</feature>
<protein>
    <submittedName>
        <fullName evidence="7">MEAB protein</fullName>
    </submittedName>
</protein>
<feature type="compositionally biased region" description="Polar residues" evidence="4">
    <location>
        <begin position="1343"/>
        <end position="1369"/>
    </location>
</feature>
<dbReference type="Gene3D" id="1.20.5.170">
    <property type="match status" value="1"/>
</dbReference>
<evidence type="ECO:0000313" key="8">
    <source>
        <dbReference type="Proteomes" id="UP000245956"/>
    </source>
</evidence>
<evidence type="ECO:0000313" key="7">
    <source>
        <dbReference type="EMBL" id="PWI74997.1"/>
    </source>
</evidence>
<feature type="region of interest" description="Disordered" evidence="4">
    <location>
        <begin position="1089"/>
        <end position="1173"/>
    </location>
</feature>
<dbReference type="PANTHER" id="PTHR40621:SF9">
    <property type="entry name" value="MEAB PROTEIN"/>
    <property type="match status" value="1"/>
</dbReference>
<feature type="region of interest" description="Disordered" evidence="4">
    <location>
        <begin position="19"/>
        <end position="38"/>
    </location>
</feature>
<feature type="region of interest" description="Disordered" evidence="4">
    <location>
        <begin position="1015"/>
        <end position="1060"/>
    </location>
</feature>
<proteinExistence type="predicted"/>
<dbReference type="PROSITE" id="PS00036">
    <property type="entry name" value="BZIP_BASIC"/>
    <property type="match status" value="1"/>
</dbReference>
<feature type="region of interest" description="Disordered" evidence="4">
    <location>
        <begin position="190"/>
        <end position="215"/>
    </location>
</feature>
<keyword evidence="9" id="KW-1185">Reference proteome</keyword>
<sequence>MRLGLSRVRRRASACVVRPDDVHDEDDGNGPASQPPGGRIFATSAAEVDELLQAGPCSCEEVPLAKYRSPLPHPPSSSLAIDPTAPPPSNVNGIRAALRLAVDLAGGRFLGEVDGRLASGSRPSYFSPDPAAIHSLHNTFVALNRSRDGTVSVGRDPWLGTCEPPVAALSAAPGESGRERGPWRIHKEHVDAHRRASPSSHCARATRQMSMGQPRRPSPIAIQIFWAHGTHLVGLGPFGLYGSSRVPGLARTRFAPPNRLFRHRLPYGLVRGEREAGHALVYEALDVVVRNNGLRQTAGLAPRDPLRSMPGEVPHHTTVKPERQGDEDQVPTSRAARRTCQLRAWCGFQDCYPRGTWMNPLTRTGTSTSGLRRDGMVLRHPDSSPVVGACLLRKVDEAQQDANVLPAGRIQRDAAEQRFQCLTQTRNDAVCMKSRTAPGPRMVCSKDPGLGVGPAAGTNRRKRAARIHEEVSLSRANRPHNVSVAGDAGKEAGGRAGGRGEVEVRQRRWTNGVVPSSAAASASALRCVGVDVGVCVSDAENRRRRPSSNVQQRRAPRESQRWVLGAAVLTEYFNLCVARWASCLGRRGTAGSLVWPVGSEDEGWWRRRLARSLEGPGDDGWGAASGSAGGFGEAVQQEQEPPRPSASICIHQLRMHPHSPKSTGSAARPSPRRRCERASCSYNASRLLYEVCAYAHPHPHIIHGSRLEASGAQTPVHTLHTHTHTYVPEQWKPPRRSVQVASTVRTVGLVHTQAAQGTCLPAQKRAPRLPIQRPPGSLHRPGPWRCDWLGVAPWRRSQHGFTASPRCSMRGAQRSQCSRRGQPAGQPGTWEGRDPRPGQAQPRRGPLPPSSVSPSPCHAMPCHGPQLGGRPSTAPSNSRWGPLFARSSCHYIKDPGTLPSQVPSFPVNPSRPQRGLSTSTPRAAVTAWFSLPCPPQKQLASTICNRVLQQHVVGQGPLLTSSADSPAAASACLSRRRRPANCHFWGAAADFFFLHHPEPAATTTTISTARAAAAAANRPSGTTTNTTTTTAAAAQGKTCEPPPQPLPLPARDRIAPPDVPSAGTVAPPFCFSRPWGVLPRCGCPSCREAPAPPSPARGMADKMSIDNKPNPARRDESDDSVDSTPEREQNPPAAANANASQDTQQPKRKGGRKPIYATSEERKQRNRQAQAAFRERRTEYIKQLEETIRVHESNLHNLQTAHRNAAEECLMLRYKNSLLERILLEKGIDVQAELHAKTGSPDLGPTHMPQNLVQPPTIQRAILNRHHQSRKSNSSIAPKAEPVTTPLNTSLPPHKSATSPKSRPTPSSHANSPTANVGSAFSPAPSDSISLRGSVGGLPRQAMPTSNANASARSMMQSGAGARSQSLGQGASFYPTPAFQSHIEQLEHEYDGQNDMVDDSELDTPNGGGHYASAFNSDNQQTMLLSPTSTAPGHHVSQPHDAVSAAHQPFPSMTQLLGQNLDWDPFGLSASMAFPNHQQFQFDQPNLR</sequence>
<dbReference type="GO" id="GO:0090575">
    <property type="term" value="C:RNA polymerase II transcription regulator complex"/>
    <property type="evidence" value="ECO:0007669"/>
    <property type="project" value="TreeGrafter"/>
</dbReference>
<comment type="subcellular location">
    <subcellularLocation>
        <location evidence="1">Nucleus</location>
    </subcellularLocation>
</comment>
<feature type="region of interest" description="Disordered" evidence="4">
    <location>
        <begin position="616"/>
        <end position="674"/>
    </location>
</feature>
<dbReference type="CDD" id="cd14688">
    <property type="entry name" value="bZIP_YAP"/>
    <property type="match status" value="1"/>
</dbReference>
<dbReference type="GO" id="GO:0000976">
    <property type="term" value="F:transcription cis-regulatory region binding"/>
    <property type="evidence" value="ECO:0007669"/>
    <property type="project" value="InterPro"/>
</dbReference>
<dbReference type="InterPro" id="IPR050936">
    <property type="entry name" value="AP-1-like"/>
</dbReference>
<dbReference type="EMBL" id="LCWV01000003">
    <property type="protein sequence ID" value="PWI74997.1"/>
    <property type="molecule type" value="Genomic_DNA"/>
</dbReference>
<gene>
    <name evidence="7" type="ORF">PCL_08311</name>
    <name evidence="6" type="ORF">Purlil1_3299</name>
</gene>
<dbReference type="EMBL" id="JAWRVI010000008">
    <property type="protein sequence ID" value="KAK4092678.1"/>
    <property type="molecule type" value="Genomic_DNA"/>
</dbReference>
<feature type="compositionally biased region" description="Basic and acidic residues" evidence="4">
    <location>
        <begin position="313"/>
        <end position="326"/>
    </location>
</feature>
<evidence type="ECO:0000313" key="9">
    <source>
        <dbReference type="Proteomes" id="UP001287286"/>
    </source>
</evidence>
<keyword evidence="2" id="KW-0539">Nucleus</keyword>
<name>A0A2U3EKF6_PURLI</name>
<feature type="domain" description="BZIP" evidence="5">
    <location>
        <begin position="1162"/>
        <end position="1176"/>
    </location>
</feature>
<feature type="region of interest" description="Disordered" evidence="4">
    <location>
        <begin position="480"/>
        <end position="501"/>
    </location>
</feature>
<organism evidence="7 8">
    <name type="scientific">Purpureocillium lilacinum</name>
    <name type="common">Paecilomyces lilacinus</name>
    <dbReference type="NCBI Taxonomy" id="33203"/>
    <lineage>
        <taxon>Eukaryota</taxon>
        <taxon>Fungi</taxon>
        <taxon>Dikarya</taxon>
        <taxon>Ascomycota</taxon>
        <taxon>Pezizomycotina</taxon>
        <taxon>Sordariomycetes</taxon>
        <taxon>Hypocreomycetidae</taxon>
        <taxon>Hypocreales</taxon>
        <taxon>Ophiocordycipitaceae</taxon>
        <taxon>Purpureocillium</taxon>
    </lineage>
</organism>
<dbReference type="InterPro" id="IPR046347">
    <property type="entry name" value="bZIP_sf"/>
</dbReference>
<evidence type="ECO:0000259" key="5">
    <source>
        <dbReference type="PROSITE" id="PS00036"/>
    </source>
</evidence>
<accession>A0A2U3EKF6</accession>
<dbReference type="GO" id="GO:0001228">
    <property type="term" value="F:DNA-binding transcription activator activity, RNA polymerase II-specific"/>
    <property type="evidence" value="ECO:0007669"/>
    <property type="project" value="TreeGrafter"/>
</dbReference>
<reference evidence="7 8" key="2">
    <citation type="journal article" date="2016" name="Front. Microbiol.">
        <title>Genome and transcriptome sequences reveal the specific parasitism of the nematophagous Purpureocillium lilacinum 36-1.</title>
        <authorList>
            <person name="Xie J."/>
            <person name="Li S."/>
            <person name="Mo C."/>
            <person name="Xiao X."/>
            <person name="Peng D."/>
            <person name="Wang G."/>
            <person name="Xiao Y."/>
        </authorList>
    </citation>
    <scope>NUCLEOTIDE SEQUENCE [LARGE SCALE GENOMIC DNA]</scope>
    <source>
        <strain evidence="7 8">36-1</strain>
    </source>
</reference>
<dbReference type="Proteomes" id="UP001287286">
    <property type="component" value="Unassembled WGS sequence"/>
</dbReference>
<feature type="region of interest" description="Disordered" evidence="4">
    <location>
        <begin position="298"/>
        <end position="334"/>
    </location>
</feature>
<reference evidence="6 9" key="4">
    <citation type="journal article" date="2024" name="Microbiol. Resour. Announc.">
        <title>Genome annotations for the ascomycete fungi Trichoderma harzianum, Trichoderma aggressivum, and Purpureocillium lilacinum.</title>
        <authorList>
            <person name="Beijen E.P.W."/>
            <person name="Ohm R.A."/>
        </authorList>
    </citation>
    <scope>NUCLEOTIDE SEQUENCE [LARGE SCALE GENOMIC DNA]</scope>
    <source>
        <strain evidence="6 9">CBS 150709</strain>
    </source>
</reference>
<feature type="region of interest" description="Disordered" evidence="4">
    <location>
        <begin position="800"/>
        <end position="879"/>
    </location>
</feature>
<dbReference type="InterPro" id="IPR004827">
    <property type="entry name" value="bZIP"/>
</dbReference>